<keyword evidence="5 9" id="KW-0479">Metal-binding</keyword>
<evidence type="ECO:0008006" key="14">
    <source>
        <dbReference type="Google" id="ProtNLM"/>
    </source>
</evidence>
<dbReference type="PROSITE" id="PS00086">
    <property type="entry name" value="CYTOCHROME_P450"/>
    <property type="match status" value="1"/>
</dbReference>
<keyword evidence="13" id="KW-1185">Reference proteome</keyword>
<gene>
    <name evidence="12" type="ORF">Clacol_009399</name>
</gene>
<proteinExistence type="inferred from homology"/>
<dbReference type="Gene3D" id="1.10.630.10">
    <property type="entry name" value="Cytochrome P450"/>
    <property type="match status" value="1"/>
</dbReference>
<keyword evidence="7 9" id="KW-0408">Iron</keyword>
<evidence type="ECO:0000256" key="6">
    <source>
        <dbReference type="ARBA" id="ARBA00023002"/>
    </source>
</evidence>
<organism evidence="12 13">
    <name type="scientific">Clathrus columnatus</name>
    <dbReference type="NCBI Taxonomy" id="1419009"/>
    <lineage>
        <taxon>Eukaryota</taxon>
        <taxon>Fungi</taxon>
        <taxon>Dikarya</taxon>
        <taxon>Basidiomycota</taxon>
        <taxon>Agaricomycotina</taxon>
        <taxon>Agaricomycetes</taxon>
        <taxon>Phallomycetidae</taxon>
        <taxon>Phallales</taxon>
        <taxon>Clathraceae</taxon>
        <taxon>Clathrus</taxon>
    </lineage>
</organism>
<dbReference type="EMBL" id="BPWL01000010">
    <property type="protein sequence ID" value="GJJ15124.1"/>
    <property type="molecule type" value="Genomic_DNA"/>
</dbReference>
<evidence type="ECO:0000256" key="11">
    <source>
        <dbReference type="SAM" id="SignalP"/>
    </source>
</evidence>
<comment type="caution">
    <text evidence="12">The sequence shown here is derived from an EMBL/GenBank/DDBJ whole genome shotgun (WGS) entry which is preliminary data.</text>
</comment>
<dbReference type="GO" id="GO:0004497">
    <property type="term" value="F:monooxygenase activity"/>
    <property type="evidence" value="ECO:0007669"/>
    <property type="project" value="UniProtKB-KW"/>
</dbReference>
<dbReference type="GO" id="GO:0020037">
    <property type="term" value="F:heme binding"/>
    <property type="evidence" value="ECO:0007669"/>
    <property type="project" value="InterPro"/>
</dbReference>
<evidence type="ECO:0000256" key="5">
    <source>
        <dbReference type="ARBA" id="ARBA00022723"/>
    </source>
</evidence>
<evidence type="ECO:0000256" key="10">
    <source>
        <dbReference type="RuleBase" id="RU000461"/>
    </source>
</evidence>
<sequence>MFSSPFTWLAVAGTIVYLVVSYRSTPAPLPPGPKPKFITGNLHQLPKTERWKTYKEWSNTYGPMYMYRVFGRKVIILNTFKTINDLLDGRSNLYSDRPRSWMYTEIVGRKFSVFSVSSQSPRHKIYRKLLHSGLNARAINGYYNLMEQEVRTLANNLISSPSNFVDHFRQNAGAIILQLAYGWTVTGTRDRFVVLMEEAFLLNSELTAPGKWLVDVFPFLRFVPSWFPGGSFKIKAEEFKRELLAVDKIPFDWAKKEINSGNYIPSFTSQHLLPEDGHKLDVEEEDILKWTSSALYVGGADTTVAFMTAFIAAMTLWPSAQKKARQEVDKIIGARKPLFTDQASMPYISALIKEVLRWAPPAPMGLPHCVTQDEIYSDYFIPKDTIIFANIWGVSREEDIYPNPEEFDPERYLGPSPQMDPRKFVFGFGRRLCPGAAFAEASVFINVTSLLSQFTISKAIDTNGAEIIPNIEFTNTVTSHIKPFPCSIKPRTDKVA</sequence>
<evidence type="ECO:0000313" key="13">
    <source>
        <dbReference type="Proteomes" id="UP001050691"/>
    </source>
</evidence>
<dbReference type="InterPro" id="IPR050364">
    <property type="entry name" value="Cytochrome_P450_fung"/>
</dbReference>
<evidence type="ECO:0000313" key="12">
    <source>
        <dbReference type="EMBL" id="GJJ15124.1"/>
    </source>
</evidence>
<dbReference type="InterPro" id="IPR017972">
    <property type="entry name" value="Cyt_P450_CS"/>
</dbReference>
<reference evidence="12" key="1">
    <citation type="submission" date="2021-10" db="EMBL/GenBank/DDBJ databases">
        <title>De novo Genome Assembly of Clathrus columnatus (Basidiomycota, Fungi) Using Illumina and Nanopore Sequence Data.</title>
        <authorList>
            <person name="Ogiso-Tanaka E."/>
            <person name="Itagaki H."/>
            <person name="Hosoya T."/>
            <person name="Hosaka K."/>
        </authorList>
    </citation>
    <scope>NUCLEOTIDE SEQUENCE</scope>
    <source>
        <strain evidence="12">MO-923</strain>
    </source>
</reference>
<keyword evidence="8 10" id="KW-0503">Monooxygenase</keyword>
<evidence type="ECO:0000256" key="1">
    <source>
        <dbReference type="ARBA" id="ARBA00001971"/>
    </source>
</evidence>
<evidence type="ECO:0000256" key="9">
    <source>
        <dbReference type="PIRSR" id="PIRSR602401-1"/>
    </source>
</evidence>
<name>A0AAV5APN2_9AGAM</name>
<accession>A0AAV5APN2</accession>
<dbReference type="InterPro" id="IPR036396">
    <property type="entry name" value="Cyt_P450_sf"/>
</dbReference>
<dbReference type="GO" id="GO:0005506">
    <property type="term" value="F:iron ion binding"/>
    <property type="evidence" value="ECO:0007669"/>
    <property type="project" value="InterPro"/>
</dbReference>
<comment type="similarity">
    <text evidence="3 10">Belongs to the cytochrome P450 family.</text>
</comment>
<evidence type="ECO:0000256" key="2">
    <source>
        <dbReference type="ARBA" id="ARBA00005179"/>
    </source>
</evidence>
<dbReference type="AlphaFoldDB" id="A0AAV5APN2"/>
<dbReference type="PANTHER" id="PTHR46300">
    <property type="entry name" value="P450, PUTATIVE (EUROFUNG)-RELATED-RELATED"/>
    <property type="match status" value="1"/>
</dbReference>
<dbReference type="InterPro" id="IPR002401">
    <property type="entry name" value="Cyt_P450_E_grp-I"/>
</dbReference>
<evidence type="ECO:0000256" key="4">
    <source>
        <dbReference type="ARBA" id="ARBA00022617"/>
    </source>
</evidence>
<evidence type="ECO:0000256" key="8">
    <source>
        <dbReference type="ARBA" id="ARBA00023033"/>
    </source>
</evidence>
<dbReference type="GO" id="GO:0016705">
    <property type="term" value="F:oxidoreductase activity, acting on paired donors, with incorporation or reduction of molecular oxygen"/>
    <property type="evidence" value="ECO:0007669"/>
    <property type="project" value="InterPro"/>
</dbReference>
<evidence type="ECO:0000256" key="7">
    <source>
        <dbReference type="ARBA" id="ARBA00023004"/>
    </source>
</evidence>
<dbReference type="Pfam" id="PF00067">
    <property type="entry name" value="p450"/>
    <property type="match status" value="1"/>
</dbReference>
<protein>
    <recommendedName>
        <fullName evidence="14">Cytochrome P450</fullName>
    </recommendedName>
</protein>
<keyword evidence="6 10" id="KW-0560">Oxidoreductase</keyword>
<feature type="binding site" description="axial binding residue" evidence="9">
    <location>
        <position position="433"/>
    </location>
    <ligand>
        <name>heme</name>
        <dbReference type="ChEBI" id="CHEBI:30413"/>
    </ligand>
    <ligandPart>
        <name>Fe</name>
        <dbReference type="ChEBI" id="CHEBI:18248"/>
    </ligandPart>
</feature>
<dbReference type="SUPFAM" id="SSF48264">
    <property type="entry name" value="Cytochrome P450"/>
    <property type="match status" value="1"/>
</dbReference>
<dbReference type="PRINTS" id="PR00463">
    <property type="entry name" value="EP450I"/>
</dbReference>
<dbReference type="InterPro" id="IPR001128">
    <property type="entry name" value="Cyt_P450"/>
</dbReference>
<comment type="cofactor">
    <cofactor evidence="1 9">
        <name>heme</name>
        <dbReference type="ChEBI" id="CHEBI:30413"/>
    </cofactor>
</comment>
<feature type="signal peptide" evidence="11">
    <location>
        <begin position="1"/>
        <end position="21"/>
    </location>
</feature>
<keyword evidence="11" id="KW-0732">Signal</keyword>
<dbReference type="PANTHER" id="PTHR46300:SF7">
    <property type="entry name" value="P450, PUTATIVE (EUROFUNG)-RELATED"/>
    <property type="match status" value="1"/>
</dbReference>
<comment type="pathway">
    <text evidence="2">Secondary metabolite biosynthesis.</text>
</comment>
<feature type="chain" id="PRO_5043596134" description="Cytochrome P450" evidence="11">
    <location>
        <begin position="22"/>
        <end position="496"/>
    </location>
</feature>
<dbReference type="CDD" id="cd11065">
    <property type="entry name" value="CYP64-like"/>
    <property type="match status" value="1"/>
</dbReference>
<dbReference type="Proteomes" id="UP001050691">
    <property type="component" value="Unassembled WGS sequence"/>
</dbReference>
<evidence type="ECO:0000256" key="3">
    <source>
        <dbReference type="ARBA" id="ARBA00010617"/>
    </source>
</evidence>
<dbReference type="PRINTS" id="PR00385">
    <property type="entry name" value="P450"/>
</dbReference>
<keyword evidence="4 9" id="KW-0349">Heme</keyword>